<accession>A0A2U1LTU4</accession>
<dbReference type="AlphaFoldDB" id="A0A2U1LTU4"/>
<dbReference type="GO" id="GO:0004523">
    <property type="term" value="F:RNA-DNA hybrid ribonuclease activity"/>
    <property type="evidence" value="ECO:0007669"/>
    <property type="project" value="InterPro"/>
</dbReference>
<proteinExistence type="predicted"/>
<comment type="caution">
    <text evidence="2">The sequence shown here is derived from an EMBL/GenBank/DDBJ whole genome shotgun (WGS) entry which is preliminary data.</text>
</comment>
<evidence type="ECO:0000259" key="1">
    <source>
        <dbReference type="Pfam" id="PF13456"/>
    </source>
</evidence>
<dbReference type="OrthoDB" id="1906820at2759"/>
<keyword evidence="3" id="KW-1185">Reference proteome</keyword>
<evidence type="ECO:0000313" key="3">
    <source>
        <dbReference type="Proteomes" id="UP000245207"/>
    </source>
</evidence>
<evidence type="ECO:0000313" key="2">
    <source>
        <dbReference type="EMBL" id="PWA52426.1"/>
    </source>
</evidence>
<dbReference type="STRING" id="35608.A0A2U1LTU4"/>
<dbReference type="Proteomes" id="UP000245207">
    <property type="component" value="Unassembled WGS sequence"/>
</dbReference>
<dbReference type="CDD" id="cd06222">
    <property type="entry name" value="RNase_H_like"/>
    <property type="match status" value="1"/>
</dbReference>
<gene>
    <name evidence="2" type="ORF">CTI12_AA454980</name>
</gene>
<protein>
    <recommendedName>
        <fullName evidence="1">RNase H type-1 domain-containing protein</fullName>
    </recommendedName>
</protein>
<sequence length="227" mass="25040">MGDIHDDIVGIVDEKKQTFSWPLNGREGNVEVIAKSILSDYHKANQKENLSGNSGVHNSHAGVWLRPDVEHIKINCDAAWQKESGKAGLGLVARDYKGEVLFSGGRLECYASSPLEAEAKAIHWAMTRAICKGYSHVIFETDSLCLVKALHNKVTPLQIASLFSDILSKSMTFNVCNWSFVKREGNRVAHSIASLALSCHHEFTLDGSVPSCANVWMFKDVILSNLE</sequence>
<dbReference type="EMBL" id="PKPP01007794">
    <property type="protein sequence ID" value="PWA52426.1"/>
    <property type="molecule type" value="Genomic_DNA"/>
</dbReference>
<dbReference type="InterPro" id="IPR052929">
    <property type="entry name" value="RNase_H-like_EbsB-rel"/>
</dbReference>
<name>A0A2U1LTU4_ARTAN</name>
<organism evidence="2 3">
    <name type="scientific">Artemisia annua</name>
    <name type="common">Sweet wormwood</name>
    <dbReference type="NCBI Taxonomy" id="35608"/>
    <lineage>
        <taxon>Eukaryota</taxon>
        <taxon>Viridiplantae</taxon>
        <taxon>Streptophyta</taxon>
        <taxon>Embryophyta</taxon>
        <taxon>Tracheophyta</taxon>
        <taxon>Spermatophyta</taxon>
        <taxon>Magnoliopsida</taxon>
        <taxon>eudicotyledons</taxon>
        <taxon>Gunneridae</taxon>
        <taxon>Pentapetalae</taxon>
        <taxon>asterids</taxon>
        <taxon>campanulids</taxon>
        <taxon>Asterales</taxon>
        <taxon>Asteraceae</taxon>
        <taxon>Asteroideae</taxon>
        <taxon>Anthemideae</taxon>
        <taxon>Artemisiinae</taxon>
        <taxon>Artemisia</taxon>
    </lineage>
</organism>
<dbReference type="InterPro" id="IPR012337">
    <property type="entry name" value="RNaseH-like_sf"/>
</dbReference>
<dbReference type="Gene3D" id="3.30.420.10">
    <property type="entry name" value="Ribonuclease H-like superfamily/Ribonuclease H"/>
    <property type="match status" value="1"/>
</dbReference>
<reference evidence="2 3" key="1">
    <citation type="journal article" date="2018" name="Mol. Plant">
        <title>The genome of Artemisia annua provides insight into the evolution of Asteraceae family and artemisinin biosynthesis.</title>
        <authorList>
            <person name="Shen Q."/>
            <person name="Zhang L."/>
            <person name="Liao Z."/>
            <person name="Wang S."/>
            <person name="Yan T."/>
            <person name="Shi P."/>
            <person name="Liu M."/>
            <person name="Fu X."/>
            <person name="Pan Q."/>
            <person name="Wang Y."/>
            <person name="Lv Z."/>
            <person name="Lu X."/>
            <person name="Zhang F."/>
            <person name="Jiang W."/>
            <person name="Ma Y."/>
            <person name="Chen M."/>
            <person name="Hao X."/>
            <person name="Li L."/>
            <person name="Tang Y."/>
            <person name="Lv G."/>
            <person name="Zhou Y."/>
            <person name="Sun X."/>
            <person name="Brodelius P.E."/>
            <person name="Rose J.K.C."/>
            <person name="Tang K."/>
        </authorList>
    </citation>
    <scope>NUCLEOTIDE SEQUENCE [LARGE SCALE GENOMIC DNA]</scope>
    <source>
        <strain evidence="3">cv. Huhao1</strain>
        <tissue evidence="2">Leaf</tissue>
    </source>
</reference>
<dbReference type="InterPro" id="IPR036397">
    <property type="entry name" value="RNaseH_sf"/>
</dbReference>
<dbReference type="Pfam" id="PF13456">
    <property type="entry name" value="RVT_3"/>
    <property type="match status" value="1"/>
</dbReference>
<dbReference type="SUPFAM" id="SSF53098">
    <property type="entry name" value="Ribonuclease H-like"/>
    <property type="match status" value="1"/>
</dbReference>
<dbReference type="GO" id="GO:0003676">
    <property type="term" value="F:nucleic acid binding"/>
    <property type="evidence" value="ECO:0007669"/>
    <property type="project" value="InterPro"/>
</dbReference>
<dbReference type="InterPro" id="IPR002156">
    <property type="entry name" value="RNaseH_domain"/>
</dbReference>
<feature type="domain" description="RNase H type-1" evidence="1">
    <location>
        <begin position="75"/>
        <end position="195"/>
    </location>
</feature>
<dbReference type="InterPro" id="IPR044730">
    <property type="entry name" value="RNase_H-like_dom_plant"/>
</dbReference>
<dbReference type="PANTHER" id="PTHR47074:SF11">
    <property type="entry name" value="REVERSE TRANSCRIPTASE-LIKE PROTEIN"/>
    <property type="match status" value="1"/>
</dbReference>
<dbReference type="PANTHER" id="PTHR47074">
    <property type="entry name" value="BNAC02G40300D PROTEIN"/>
    <property type="match status" value="1"/>
</dbReference>